<evidence type="ECO:0000256" key="1">
    <source>
        <dbReference type="ARBA" id="ARBA00022676"/>
    </source>
</evidence>
<dbReference type="SUPFAM" id="SSF53756">
    <property type="entry name" value="UDP-Glycosyltransferase/glycogen phosphorylase"/>
    <property type="match status" value="1"/>
</dbReference>
<dbReference type="PANTHER" id="PTHR30160:SF7">
    <property type="entry name" value="ADP-HEPTOSE--LPS HEPTOSYLTRANSFERASE 2"/>
    <property type="match status" value="1"/>
</dbReference>
<dbReference type="AlphaFoldDB" id="A0A434B011"/>
<dbReference type="PANTHER" id="PTHR30160">
    <property type="entry name" value="TETRAACYLDISACCHARIDE 4'-KINASE-RELATED"/>
    <property type="match status" value="1"/>
</dbReference>
<dbReference type="OrthoDB" id="642366at2"/>
<evidence type="ECO:0000313" key="4">
    <source>
        <dbReference type="Proteomes" id="UP000282985"/>
    </source>
</evidence>
<dbReference type="InterPro" id="IPR002201">
    <property type="entry name" value="Glyco_trans_9"/>
</dbReference>
<sequence>MKKRVAPLADVRNIIIRLPNFLGDSINCSPAIKLLIQEYPNAQFTIVCRKPSEALFKSLPSLGNIIIDDTKARGNRFFKTIKLIFTIRKKKYDLGILFHNSFLSALIFKFSRIKHVIGYNNESRKFLLDFWIKMDRSRHYINHYANLINKYLEDKYLELPALNIWSNGKKVDFGFNNEFPVIGLALGCDEQGARAYPQKESLELIKLLLEQNRFNLVLIGDSREQKRNDIYMEMLTSPFSKNIQNYSGKTDVGTHINIIKKLDLLITIDSSAMHIAAAVNTPFIAVLGHSTSAFCIVKPKVNSGRYMKNENGLIDEDLFISQIKPSEILNEISLLLNKNQVSAITHFKSNL</sequence>
<dbReference type="EMBL" id="RJJX01000001">
    <property type="protein sequence ID" value="RUT80095.1"/>
    <property type="molecule type" value="Genomic_DNA"/>
</dbReference>
<proteinExistence type="predicted"/>
<accession>A0A434B011</accession>
<dbReference type="CDD" id="cd03789">
    <property type="entry name" value="GT9_LPS_heptosyltransferase"/>
    <property type="match status" value="1"/>
</dbReference>
<dbReference type="GO" id="GO:0008713">
    <property type="term" value="F:ADP-heptose-lipopolysaccharide heptosyltransferase activity"/>
    <property type="evidence" value="ECO:0007669"/>
    <property type="project" value="TreeGrafter"/>
</dbReference>
<dbReference type="Pfam" id="PF01075">
    <property type="entry name" value="Glyco_transf_9"/>
    <property type="match status" value="1"/>
</dbReference>
<organism evidence="3 4">
    <name type="scientific">Ancylomarina longa</name>
    <dbReference type="NCBI Taxonomy" id="2487017"/>
    <lineage>
        <taxon>Bacteria</taxon>
        <taxon>Pseudomonadati</taxon>
        <taxon>Bacteroidota</taxon>
        <taxon>Bacteroidia</taxon>
        <taxon>Marinilabiliales</taxon>
        <taxon>Marinifilaceae</taxon>
        <taxon>Ancylomarina</taxon>
    </lineage>
</organism>
<dbReference type="GO" id="GO:0009244">
    <property type="term" value="P:lipopolysaccharide core region biosynthetic process"/>
    <property type="evidence" value="ECO:0007669"/>
    <property type="project" value="TreeGrafter"/>
</dbReference>
<keyword evidence="1" id="KW-0328">Glycosyltransferase</keyword>
<name>A0A434B011_9BACT</name>
<dbReference type="GO" id="GO:0005829">
    <property type="term" value="C:cytosol"/>
    <property type="evidence" value="ECO:0007669"/>
    <property type="project" value="TreeGrafter"/>
</dbReference>
<gene>
    <name evidence="3" type="ORF">DLK05_01680</name>
</gene>
<dbReference type="RefSeq" id="WP_127342233.1">
    <property type="nucleotide sequence ID" value="NZ_RJJX01000001.1"/>
</dbReference>
<dbReference type="InterPro" id="IPR051199">
    <property type="entry name" value="LPS_LOS_Heptosyltrfase"/>
</dbReference>
<evidence type="ECO:0000256" key="2">
    <source>
        <dbReference type="ARBA" id="ARBA00022679"/>
    </source>
</evidence>
<keyword evidence="4" id="KW-1185">Reference proteome</keyword>
<keyword evidence="2 3" id="KW-0808">Transferase</keyword>
<protein>
    <submittedName>
        <fullName evidence="3">Glycosyltransferase family 9 protein</fullName>
    </submittedName>
</protein>
<dbReference type="Proteomes" id="UP000282985">
    <property type="component" value="Unassembled WGS sequence"/>
</dbReference>
<reference evidence="3 4" key="1">
    <citation type="submission" date="2018-11" db="EMBL/GenBank/DDBJ databases">
        <title>Parancylomarina longa gen. nov., sp. nov., isolated from sediments of southern Okinawa.</title>
        <authorList>
            <person name="Fu T."/>
        </authorList>
    </citation>
    <scope>NUCLEOTIDE SEQUENCE [LARGE SCALE GENOMIC DNA]</scope>
    <source>
        <strain evidence="3 4">T3-2 S1-C</strain>
    </source>
</reference>
<dbReference type="Gene3D" id="3.40.50.2000">
    <property type="entry name" value="Glycogen Phosphorylase B"/>
    <property type="match status" value="2"/>
</dbReference>
<comment type="caution">
    <text evidence="3">The sequence shown here is derived from an EMBL/GenBank/DDBJ whole genome shotgun (WGS) entry which is preliminary data.</text>
</comment>
<evidence type="ECO:0000313" key="3">
    <source>
        <dbReference type="EMBL" id="RUT80095.1"/>
    </source>
</evidence>